<feature type="transmembrane region" description="Helical" evidence="1">
    <location>
        <begin position="45"/>
        <end position="66"/>
    </location>
</feature>
<dbReference type="EMBL" id="VRMG01000008">
    <property type="protein sequence ID" value="TXN30022.1"/>
    <property type="molecule type" value="Genomic_DNA"/>
</dbReference>
<evidence type="ECO:0008006" key="4">
    <source>
        <dbReference type="Google" id="ProtNLM"/>
    </source>
</evidence>
<protein>
    <recommendedName>
        <fullName evidence="4">DNA polymerase III subunit gamma/tau</fullName>
    </recommendedName>
</protein>
<dbReference type="AlphaFoldDB" id="A0A5C8UNM8"/>
<evidence type="ECO:0000313" key="3">
    <source>
        <dbReference type="Proteomes" id="UP000321379"/>
    </source>
</evidence>
<organism evidence="2 3">
    <name type="scientific">Lacisediminihabitans profunda</name>
    <dbReference type="NCBI Taxonomy" id="2594790"/>
    <lineage>
        <taxon>Bacteria</taxon>
        <taxon>Bacillati</taxon>
        <taxon>Actinomycetota</taxon>
        <taxon>Actinomycetes</taxon>
        <taxon>Micrococcales</taxon>
        <taxon>Microbacteriaceae</taxon>
        <taxon>Lacisediminihabitans</taxon>
    </lineage>
</organism>
<proteinExistence type="predicted"/>
<gene>
    <name evidence="2" type="ORF">FVP33_12925</name>
</gene>
<dbReference type="RefSeq" id="WP_147784065.1">
    <property type="nucleotide sequence ID" value="NZ_VRMG01000008.1"/>
</dbReference>
<comment type="caution">
    <text evidence="2">The sequence shown here is derived from an EMBL/GenBank/DDBJ whole genome shotgun (WGS) entry which is preliminary data.</text>
</comment>
<feature type="transmembrane region" description="Helical" evidence="1">
    <location>
        <begin position="110"/>
        <end position="132"/>
    </location>
</feature>
<keyword evidence="1" id="KW-1133">Transmembrane helix</keyword>
<feature type="transmembrane region" description="Helical" evidence="1">
    <location>
        <begin position="87"/>
        <end position="104"/>
    </location>
</feature>
<accession>A0A5C8UNM8</accession>
<name>A0A5C8UNM8_9MICO</name>
<keyword evidence="3" id="KW-1185">Reference proteome</keyword>
<reference evidence="2 3" key="1">
    <citation type="submission" date="2019-08" db="EMBL/GenBank/DDBJ databases">
        <title>Bacterial whole genome sequence for Glaciihabitans sp. CHu50b-6-2.</title>
        <authorList>
            <person name="Jin L."/>
        </authorList>
    </citation>
    <scope>NUCLEOTIDE SEQUENCE [LARGE SCALE GENOMIC DNA]</scope>
    <source>
        <strain evidence="2 3">CHu50b-6-2</strain>
    </source>
</reference>
<keyword evidence="1" id="KW-0812">Transmembrane</keyword>
<evidence type="ECO:0000313" key="2">
    <source>
        <dbReference type="EMBL" id="TXN30022.1"/>
    </source>
</evidence>
<keyword evidence="1" id="KW-0472">Membrane</keyword>
<evidence type="ECO:0000256" key="1">
    <source>
        <dbReference type="SAM" id="Phobius"/>
    </source>
</evidence>
<sequence length="135" mass="14698">MTVHPDDEGLTWGGETDPTHVDALVEEPEPGDHPEGPVGISSPLLVTYGVFGGVFLLFVVGWIIGVQRDTLSIANPFFDFMYRLGEVLAIASPAAWFVGVLFLARDQAAWARILWLLLGVVLLAPWPFILVVGRS</sequence>
<dbReference type="Proteomes" id="UP000321379">
    <property type="component" value="Unassembled WGS sequence"/>
</dbReference>